<evidence type="ECO:0000313" key="3">
    <source>
        <dbReference type="Proteomes" id="UP001370490"/>
    </source>
</evidence>
<feature type="compositionally biased region" description="Acidic residues" evidence="1">
    <location>
        <begin position="29"/>
        <end position="42"/>
    </location>
</feature>
<keyword evidence="3" id="KW-1185">Reference proteome</keyword>
<name>A0AAN8VNC1_9MAGN</name>
<proteinExistence type="predicted"/>
<feature type="region of interest" description="Disordered" evidence="1">
    <location>
        <begin position="27"/>
        <end position="102"/>
    </location>
</feature>
<comment type="caution">
    <text evidence="2">The sequence shown here is derived from an EMBL/GenBank/DDBJ whole genome shotgun (WGS) entry which is preliminary data.</text>
</comment>
<protein>
    <submittedName>
        <fullName evidence="2">Uncharacterized protein</fullName>
    </submittedName>
</protein>
<sequence>MFKQLDFLHQSKICSDESFEEINFKWVDSDSDEVDSSSEEDSDSKKDLDSDEENYSYEDYSDSNENYYSCEEDLYSSKDLDSDENDDMKARTQGDEEEAIRS</sequence>
<dbReference type="Proteomes" id="UP001370490">
    <property type="component" value="Unassembled WGS sequence"/>
</dbReference>
<accession>A0AAN8VNC1</accession>
<dbReference type="EMBL" id="JBAMMX010000009">
    <property type="protein sequence ID" value="KAK6933081.1"/>
    <property type="molecule type" value="Genomic_DNA"/>
</dbReference>
<feature type="compositionally biased region" description="Basic and acidic residues" evidence="1">
    <location>
        <begin position="87"/>
        <end position="102"/>
    </location>
</feature>
<dbReference type="AlphaFoldDB" id="A0AAN8VNC1"/>
<evidence type="ECO:0000256" key="1">
    <source>
        <dbReference type="SAM" id="MobiDB-lite"/>
    </source>
</evidence>
<gene>
    <name evidence="2" type="ORF">RJ641_035975</name>
</gene>
<reference evidence="2 3" key="1">
    <citation type="submission" date="2023-12" db="EMBL/GenBank/DDBJ databases">
        <title>A high-quality genome assembly for Dillenia turbinata (Dilleniales).</title>
        <authorList>
            <person name="Chanderbali A."/>
        </authorList>
    </citation>
    <scope>NUCLEOTIDE SEQUENCE [LARGE SCALE GENOMIC DNA]</scope>
    <source>
        <strain evidence="2">LSX21</strain>
        <tissue evidence="2">Leaf</tissue>
    </source>
</reference>
<organism evidence="2 3">
    <name type="scientific">Dillenia turbinata</name>
    <dbReference type="NCBI Taxonomy" id="194707"/>
    <lineage>
        <taxon>Eukaryota</taxon>
        <taxon>Viridiplantae</taxon>
        <taxon>Streptophyta</taxon>
        <taxon>Embryophyta</taxon>
        <taxon>Tracheophyta</taxon>
        <taxon>Spermatophyta</taxon>
        <taxon>Magnoliopsida</taxon>
        <taxon>eudicotyledons</taxon>
        <taxon>Gunneridae</taxon>
        <taxon>Pentapetalae</taxon>
        <taxon>Dilleniales</taxon>
        <taxon>Dilleniaceae</taxon>
        <taxon>Dillenia</taxon>
    </lineage>
</organism>
<feature type="compositionally biased region" description="Acidic residues" evidence="1">
    <location>
        <begin position="49"/>
        <end position="62"/>
    </location>
</feature>
<evidence type="ECO:0000313" key="2">
    <source>
        <dbReference type="EMBL" id="KAK6933081.1"/>
    </source>
</evidence>